<gene>
    <name evidence="3" type="ORF">KY290_009208</name>
</gene>
<dbReference type="PANTHER" id="PTHR37610">
    <property type="entry name" value="CCHC-TYPE DOMAIN-CONTAINING PROTEIN"/>
    <property type="match status" value="1"/>
</dbReference>
<dbReference type="InterPro" id="IPR029472">
    <property type="entry name" value="Copia-like_N"/>
</dbReference>
<sequence>MTELTIATIPQNHSLFLQPSDTPGVALIGIKLTGLENYGLWSRSMRLALLVKNKFCFVDRTCLKSSYKGDLGIQWERCDAVVLSWISSTVATILVTTIMYASSAKRVWDDFKERFSKSNLTRVYQLWSEVATLWHGTDSVTDYYSKLRNLWDELDVLVPTVLCEYDEVIPYVEHLHQQRLLMFLMGLNETFSHVISDILLKSVVPNVNQAYAIVVQEESQRFLGIVDINKEPLTIMAGRGQSFKGRRFPGPIIGNGTPCMHCGHKRHRSDDCYRVVGYPVDFKTKRKSNNGNQTGSGNSGQHQTGYGGYRPRGNIAQDDSSSLISSLMLIMQQQQLSKIIILLMRSKVKCGTWYTIMNWETARQI</sequence>
<evidence type="ECO:0000259" key="2">
    <source>
        <dbReference type="Pfam" id="PF14244"/>
    </source>
</evidence>
<evidence type="ECO:0000313" key="3">
    <source>
        <dbReference type="EMBL" id="KAH0777797.1"/>
    </source>
</evidence>
<proteinExistence type="predicted"/>
<dbReference type="Proteomes" id="UP000826656">
    <property type="component" value="Unassembled WGS sequence"/>
</dbReference>
<reference evidence="3 4" key="1">
    <citation type="journal article" date="2021" name="bioRxiv">
        <title>Chromosome-scale and haplotype-resolved genome assembly of a tetraploid potato cultivar.</title>
        <authorList>
            <person name="Sun H."/>
            <person name="Jiao W.-B."/>
            <person name="Krause K."/>
            <person name="Campoy J.A."/>
            <person name="Goel M."/>
            <person name="Folz-Donahue K."/>
            <person name="Kukat C."/>
            <person name="Huettel B."/>
            <person name="Schneeberger K."/>
        </authorList>
    </citation>
    <scope>NUCLEOTIDE SEQUENCE [LARGE SCALE GENOMIC DNA]</scope>
    <source>
        <strain evidence="3">SolTubOtavaFocal</strain>
        <tissue evidence="3">Leaves</tissue>
    </source>
</reference>
<feature type="region of interest" description="Disordered" evidence="1">
    <location>
        <begin position="283"/>
        <end position="312"/>
    </location>
</feature>
<evidence type="ECO:0000256" key="1">
    <source>
        <dbReference type="SAM" id="MobiDB-lite"/>
    </source>
</evidence>
<feature type="domain" description="Retrotransposon Copia-like N-terminal" evidence="2">
    <location>
        <begin position="18"/>
        <end position="62"/>
    </location>
</feature>
<evidence type="ECO:0000313" key="4">
    <source>
        <dbReference type="Proteomes" id="UP000826656"/>
    </source>
</evidence>
<dbReference type="Pfam" id="PF14244">
    <property type="entry name" value="Retrotran_gag_3"/>
    <property type="match status" value="1"/>
</dbReference>
<protein>
    <recommendedName>
        <fullName evidence="2">Retrotransposon Copia-like N-terminal domain-containing protein</fullName>
    </recommendedName>
</protein>
<name>A0ABQ7WD75_SOLTU</name>
<organism evidence="3 4">
    <name type="scientific">Solanum tuberosum</name>
    <name type="common">Potato</name>
    <dbReference type="NCBI Taxonomy" id="4113"/>
    <lineage>
        <taxon>Eukaryota</taxon>
        <taxon>Viridiplantae</taxon>
        <taxon>Streptophyta</taxon>
        <taxon>Embryophyta</taxon>
        <taxon>Tracheophyta</taxon>
        <taxon>Spermatophyta</taxon>
        <taxon>Magnoliopsida</taxon>
        <taxon>eudicotyledons</taxon>
        <taxon>Gunneridae</taxon>
        <taxon>Pentapetalae</taxon>
        <taxon>asterids</taxon>
        <taxon>lamiids</taxon>
        <taxon>Solanales</taxon>
        <taxon>Solanaceae</taxon>
        <taxon>Solanoideae</taxon>
        <taxon>Solaneae</taxon>
        <taxon>Solanum</taxon>
    </lineage>
</organism>
<comment type="caution">
    <text evidence="3">The sequence shown here is derived from an EMBL/GenBank/DDBJ whole genome shotgun (WGS) entry which is preliminary data.</text>
</comment>
<feature type="compositionally biased region" description="Low complexity" evidence="1">
    <location>
        <begin position="289"/>
        <end position="304"/>
    </location>
</feature>
<accession>A0ABQ7WD75</accession>
<dbReference type="EMBL" id="JAIVGD010000003">
    <property type="protein sequence ID" value="KAH0777797.1"/>
    <property type="molecule type" value="Genomic_DNA"/>
</dbReference>
<keyword evidence="4" id="KW-1185">Reference proteome</keyword>
<dbReference type="PANTHER" id="PTHR37610:SF86">
    <property type="entry name" value="RETROTRANSPOSON COPIA-LIKE N-TERMINAL DOMAIN-CONTAINING PROTEIN"/>
    <property type="match status" value="1"/>
</dbReference>